<dbReference type="EMBL" id="MU253764">
    <property type="protein sequence ID" value="KAG9247729.1"/>
    <property type="molecule type" value="Genomic_DNA"/>
</dbReference>
<comment type="caution">
    <text evidence="2">The sequence shown here is derived from an EMBL/GenBank/DDBJ whole genome shotgun (WGS) entry which is preliminary data.</text>
</comment>
<evidence type="ECO:0000313" key="2">
    <source>
        <dbReference type="EMBL" id="KAG9247729.1"/>
    </source>
</evidence>
<sequence>MPVTDPASRLTECASDQYSFPLRFVRCILTRSARRVAIMTTARGVMGQLNRGKLSGNHLSRFLSFKADHGSSQNSLDILSRALYAHVGSQADSLLSSPQDDGDSKKDHTTTKPRAFFNEKLRDDNDNTTYTVDVGAADTHVPFPDGTVFQLEGASAEPPFLPQSFFDLGPYDLQTSPKYGSTSCSQSVYDRSQSPLLPPSFFDLGPYDMQGVGDEGFASLPDHSEACASGSGSHSSLFDLGSCNI</sequence>
<name>A0A9P7Z910_9HELO</name>
<proteinExistence type="predicted"/>
<evidence type="ECO:0000256" key="1">
    <source>
        <dbReference type="SAM" id="MobiDB-lite"/>
    </source>
</evidence>
<evidence type="ECO:0000313" key="3">
    <source>
        <dbReference type="Proteomes" id="UP000887226"/>
    </source>
</evidence>
<protein>
    <submittedName>
        <fullName evidence="2">Uncharacterized protein</fullName>
    </submittedName>
</protein>
<gene>
    <name evidence="2" type="ORF">BJ878DRAFT_140296</name>
</gene>
<keyword evidence="3" id="KW-1185">Reference proteome</keyword>
<feature type="region of interest" description="Disordered" evidence="1">
    <location>
        <begin position="93"/>
        <end position="122"/>
    </location>
</feature>
<dbReference type="AlphaFoldDB" id="A0A9P7Z910"/>
<dbReference type="Proteomes" id="UP000887226">
    <property type="component" value="Unassembled WGS sequence"/>
</dbReference>
<accession>A0A9P7Z910</accession>
<organism evidence="2 3">
    <name type="scientific">Calycina marina</name>
    <dbReference type="NCBI Taxonomy" id="1763456"/>
    <lineage>
        <taxon>Eukaryota</taxon>
        <taxon>Fungi</taxon>
        <taxon>Dikarya</taxon>
        <taxon>Ascomycota</taxon>
        <taxon>Pezizomycotina</taxon>
        <taxon>Leotiomycetes</taxon>
        <taxon>Helotiales</taxon>
        <taxon>Pezizellaceae</taxon>
        <taxon>Calycina</taxon>
    </lineage>
</organism>
<reference evidence="2" key="1">
    <citation type="journal article" date="2021" name="IMA Fungus">
        <title>Genomic characterization of three marine fungi, including Emericellopsis atlantica sp. nov. with signatures of a generalist lifestyle and marine biomass degradation.</title>
        <authorList>
            <person name="Hagestad O.C."/>
            <person name="Hou L."/>
            <person name="Andersen J.H."/>
            <person name="Hansen E.H."/>
            <person name="Altermark B."/>
            <person name="Li C."/>
            <person name="Kuhnert E."/>
            <person name="Cox R.J."/>
            <person name="Crous P.W."/>
            <person name="Spatafora J.W."/>
            <person name="Lail K."/>
            <person name="Amirebrahimi M."/>
            <person name="Lipzen A."/>
            <person name="Pangilinan J."/>
            <person name="Andreopoulos W."/>
            <person name="Hayes R.D."/>
            <person name="Ng V."/>
            <person name="Grigoriev I.V."/>
            <person name="Jackson S.A."/>
            <person name="Sutton T.D.S."/>
            <person name="Dobson A.D.W."/>
            <person name="Rama T."/>
        </authorList>
    </citation>
    <scope>NUCLEOTIDE SEQUENCE</scope>
    <source>
        <strain evidence="2">TRa3180A</strain>
    </source>
</reference>